<dbReference type="RefSeq" id="NP_001021736.1">
    <property type="nucleotide sequence ID" value="NM_001026565.1"/>
</dbReference>
<evidence type="ECO:0000313" key="5">
    <source>
        <dbReference type="WormBase" id="Y20F4.8"/>
    </source>
</evidence>
<dbReference type="InParanoid" id="Q4W5M1"/>
<evidence type="ECO:0000259" key="2">
    <source>
        <dbReference type="Pfam" id="PF18701"/>
    </source>
</evidence>
<dbReference type="EMBL" id="BX284601">
    <property type="protein sequence ID" value="CCD73420.1"/>
    <property type="molecule type" value="Genomic_DNA"/>
</dbReference>
<dbReference type="UCSC" id="Y20F4.8">
    <property type="organism name" value="c. elegans"/>
</dbReference>
<feature type="domain" description="DUF5641" evidence="2">
    <location>
        <begin position="122"/>
        <end position="214"/>
    </location>
</feature>
<dbReference type="GeneID" id="3565842"/>
<dbReference type="CTD" id="3565842"/>
<dbReference type="AGR" id="WB:WBGene00044435"/>
<dbReference type="Pfam" id="PF18701">
    <property type="entry name" value="DUF5641"/>
    <property type="match status" value="1"/>
</dbReference>
<dbReference type="PANTHER" id="PTHR47331">
    <property type="entry name" value="PHD-TYPE DOMAIN-CONTAINING PROTEIN"/>
    <property type="match status" value="1"/>
</dbReference>
<keyword evidence="4" id="KW-1185">Reference proteome</keyword>
<evidence type="ECO:0000313" key="3">
    <source>
        <dbReference type="EMBL" id="CCD73420.1"/>
    </source>
</evidence>
<dbReference type="WormBase" id="Y20F4.8">
    <property type="protein sequence ID" value="CE38741"/>
    <property type="gene ID" value="WBGene00044435"/>
</dbReference>
<evidence type="ECO:0000313" key="4">
    <source>
        <dbReference type="Proteomes" id="UP000001940"/>
    </source>
</evidence>
<dbReference type="OrthoDB" id="5868911at2759"/>
<dbReference type="Proteomes" id="UP000001940">
    <property type="component" value="Chromosome I"/>
</dbReference>
<evidence type="ECO:0000256" key="1">
    <source>
        <dbReference type="SAM" id="MobiDB-lite"/>
    </source>
</evidence>
<dbReference type="HOGENOM" id="CLU_804702_0_0_1"/>
<dbReference type="PaxDb" id="6239-Y20F4.8"/>
<dbReference type="eggNOG" id="KOG0017">
    <property type="taxonomic scope" value="Eukaryota"/>
</dbReference>
<organism evidence="3 4">
    <name type="scientific">Caenorhabditis elegans</name>
    <dbReference type="NCBI Taxonomy" id="6239"/>
    <lineage>
        <taxon>Eukaryota</taxon>
        <taxon>Metazoa</taxon>
        <taxon>Ecdysozoa</taxon>
        <taxon>Nematoda</taxon>
        <taxon>Chromadorea</taxon>
        <taxon>Rhabditida</taxon>
        <taxon>Rhabditina</taxon>
        <taxon>Rhabditomorpha</taxon>
        <taxon>Rhabditoidea</taxon>
        <taxon>Rhabditidae</taxon>
        <taxon>Peloderinae</taxon>
        <taxon>Caenorhabditis</taxon>
    </lineage>
</organism>
<dbReference type="InterPro" id="IPR040676">
    <property type="entry name" value="DUF5641"/>
</dbReference>
<dbReference type="KEGG" id="cel:CELE_Y20F4.8"/>
<dbReference type="AlphaFoldDB" id="Q4W5M1"/>
<proteinExistence type="predicted"/>
<gene>
    <name evidence="3" type="ORF">CELE_Y20F4.8</name>
    <name evidence="3 5" type="ORF">Y20F4.8</name>
</gene>
<protein>
    <submittedName>
        <fullName evidence="3">DUF5641 domain-containing protein</fullName>
    </submittedName>
</protein>
<dbReference type="Bgee" id="WBGene00044435">
    <property type="expression patterns" value="Expressed in larva and 2 other cell types or tissues"/>
</dbReference>
<name>Q4W5M1_CAEEL</name>
<dbReference type="STRING" id="6239.Y20F4.8.1"/>
<reference evidence="3 4" key="1">
    <citation type="journal article" date="1998" name="Science">
        <title>Genome sequence of the nematode C. elegans: a platform for investigating biology.</title>
        <authorList>
            <consortium name="The C. elegans sequencing consortium"/>
            <person name="Sulson J.E."/>
            <person name="Waterston R."/>
        </authorList>
    </citation>
    <scope>NUCLEOTIDE SEQUENCE [LARGE SCALE GENOMIC DNA]</scope>
    <source>
        <strain evidence="3 4">Bristol N2</strain>
    </source>
</reference>
<sequence length="345" mass="39347">MTHCGPFHCVPARSFSNFTRDLVFVIPCERLVALIKNVLYKVLGKQVVTILELETLVIETEGIINSRPITPNKKDPDDAPAIRPADFISYNAQLTRPEHHKSIFEAIQGGESGKLTRQLMEKLRIIKEQLWKEFSKSYIAALRDVEHHKKATSRLKPEIGQVVLVFQKLLPRYAWPMARIVELNRKNPDGEVQSVMVKMGKRIVEKPVNLLIPLENTGIRIQVAQEEEGPDDDVAVEDVDAADEQEAGTAKNPEEDIPKEGAVTEEQDVNVDKDPEEEREDGRAHLKRAAKTRPLRIPAKFREFSFPGVSRRTALREGKKEEIDNRVRRSAFASTEMRQNVRFKY</sequence>
<accession>Q4W5M1</accession>
<feature type="compositionally biased region" description="Acidic residues" evidence="1">
    <location>
        <begin position="263"/>
        <end position="279"/>
    </location>
</feature>
<feature type="region of interest" description="Disordered" evidence="1">
    <location>
        <begin position="244"/>
        <end position="292"/>
    </location>
</feature>
<dbReference type="PhylomeDB" id="Q4W5M1"/>